<keyword evidence="3" id="KW-1185">Reference proteome</keyword>
<organism evidence="2 3">
    <name type="scientific">Fusarium denticulatum</name>
    <dbReference type="NCBI Taxonomy" id="48507"/>
    <lineage>
        <taxon>Eukaryota</taxon>
        <taxon>Fungi</taxon>
        <taxon>Dikarya</taxon>
        <taxon>Ascomycota</taxon>
        <taxon>Pezizomycotina</taxon>
        <taxon>Sordariomycetes</taxon>
        <taxon>Hypocreomycetidae</taxon>
        <taxon>Hypocreales</taxon>
        <taxon>Nectriaceae</taxon>
        <taxon>Fusarium</taxon>
        <taxon>Fusarium fujikuroi species complex</taxon>
    </lineage>
</organism>
<feature type="compositionally biased region" description="Polar residues" evidence="1">
    <location>
        <begin position="30"/>
        <end position="39"/>
    </location>
</feature>
<evidence type="ECO:0000313" key="2">
    <source>
        <dbReference type="EMBL" id="KAF5682678.1"/>
    </source>
</evidence>
<feature type="region of interest" description="Disordered" evidence="1">
    <location>
        <begin position="1"/>
        <end position="69"/>
    </location>
</feature>
<evidence type="ECO:0000256" key="1">
    <source>
        <dbReference type="SAM" id="MobiDB-lite"/>
    </source>
</evidence>
<name>A0A8H5U831_9HYPO</name>
<proteinExistence type="predicted"/>
<evidence type="ECO:0000313" key="3">
    <source>
        <dbReference type="Proteomes" id="UP000562682"/>
    </source>
</evidence>
<comment type="caution">
    <text evidence="2">The sequence shown here is derived from an EMBL/GenBank/DDBJ whole genome shotgun (WGS) entry which is preliminary data.</text>
</comment>
<reference evidence="2 3" key="1">
    <citation type="submission" date="2020-05" db="EMBL/GenBank/DDBJ databases">
        <title>Identification and distribution of gene clusters putatively required for synthesis of sphingolipid metabolism inhibitors in phylogenetically diverse species of the filamentous fungus Fusarium.</title>
        <authorList>
            <person name="Kim H.-S."/>
            <person name="Busman M."/>
            <person name="Brown D.W."/>
            <person name="Divon H."/>
            <person name="Uhlig S."/>
            <person name="Proctor R.H."/>
        </authorList>
    </citation>
    <scope>NUCLEOTIDE SEQUENCE [LARGE SCALE GENOMIC DNA]</scope>
    <source>
        <strain evidence="2 3">NRRL 25311</strain>
    </source>
</reference>
<protein>
    <submittedName>
        <fullName evidence="2">ATPase</fullName>
    </submittedName>
</protein>
<sequence>MLGNTVDGDALRRTQSSMWQQQQQPVSQQTVEGGQHNPTSSSSSESGVVQEGKWGERGQEDVTAQEAMQEFESLRHNLMSLHKTRTADTHASKAQSRRTSTAARVR</sequence>
<feature type="compositionally biased region" description="Polar residues" evidence="1">
    <location>
        <begin position="92"/>
        <end position="106"/>
    </location>
</feature>
<feature type="compositionally biased region" description="Low complexity" evidence="1">
    <location>
        <begin position="15"/>
        <end position="29"/>
    </location>
</feature>
<gene>
    <name evidence="2" type="ORF">FDENT_7548</name>
</gene>
<accession>A0A8H5U831</accession>
<dbReference type="AlphaFoldDB" id="A0A8H5U831"/>
<feature type="region of interest" description="Disordered" evidence="1">
    <location>
        <begin position="84"/>
        <end position="106"/>
    </location>
</feature>
<dbReference type="Proteomes" id="UP000562682">
    <property type="component" value="Unassembled WGS sequence"/>
</dbReference>
<dbReference type="EMBL" id="JAAOAK010000212">
    <property type="protein sequence ID" value="KAF5682678.1"/>
    <property type="molecule type" value="Genomic_DNA"/>
</dbReference>
<feature type="non-terminal residue" evidence="2">
    <location>
        <position position="106"/>
    </location>
</feature>